<evidence type="ECO:0000256" key="2">
    <source>
        <dbReference type="ARBA" id="ARBA00022676"/>
    </source>
</evidence>
<dbReference type="GO" id="GO:0016757">
    <property type="term" value="F:glycosyltransferase activity"/>
    <property type="evidence" value="ECO:0007669"/>
    <property type="project" value="UniProtKB-KW"/>
</dbReference>
<keyword evidence="3 5" id="KW-0808">Transferase</keyword>
<evidence type="ECO:0000256" key="1">
    <source>
        <dbReference type="ARBA" id="ARBA00006739"/>
    </source>
</evidence>
<dbReference type="PANTHER" id="PTHR43179">
    <property type="entry name" value="RHAMNOSYLTRANSFERASE WBBL"/>
    <property type="match status" value="1"/>
</dbReference>
<dbReference type="PANTHER" id="PTHR43179:SF12">
    <property type="entry name" value="GALACTOFURANOSYLTRANSFERASE GLFT2"/>
    <property type="match status" value="1"/>
</dbReference>
<feature type="domain" description="Glycosyltransferase 2-like" evidence="4">
    <location>
        <begin position="266"/>
        <end position="387"/>
    </location>
</feature>
<evidence type="ECO:0000256" key="3">
    <source>
        <dbReference type="ARBA" id="ARBA00022679"/>
    </source>
</evidence>
<dbReference type="InterPro" id="IPR001173">
    <property type="entry name" value="Glyco_trans_2-like"/>
</dbReference>
<keyword evidence="2" id="KW-0328">Glycosyltransferase</keyword>
<dbReference type="Proteomes" id="UP000503840">
    <property type="component" value="Unassembled WGS sequence"/>
</dbReference>
<evidence type="ECO:0000259" key="4">
    <source>
        <dbReference type="Pfam" id="PF00535"/>
    </source>
</evidence>
<comment type="caution">
    <text evidence="5">The sequence shown here is derived from an EMBL/GenBank/DDBJ whole genome shotgun (WGS) entry which is preliminary data.</text>
</comment>
<dbReference type="Pfam" id="PF00535">
    <property type="entry name" value="Glycos_transf_2"/>
    <property type="match status" value="1"/>
</dbReference>
<name>A0A7J0BIN1_9BACT</name>
<sequence length="557" mass="61409">MSQAFTADQIDALCAAVPTLEYGALGLEHQWRHISFALRASNQAESHEIRELCSRFALEMTVWAMQDAPLDARLLRLMADMDALSGCAAGLPVSRWLETATAPDLTDPESADWHAAHTAPDIQRALTASRLAGPHSLYWINAGINRALACGDFELAQRIADSIPESLPAREALHARLHAEITSHTLGTEQAMAALQQVTHPGFALWHTQQTATLLLQLGERETAASLFRDLWKTMGFHPNLTLQTYEASTPLAKSPLPDSLNAPAIVLYSWNKAEQLRQTLESLRASDTGDCPIFVLDNGSTDATAAVLDREAAQWAEGRFRRISLPINVGAPAARNWLLSLPEVRQRPWTVFLDDDIILPDHWLRTLWSTAQAHPQAGAVGCTITDHTAPHAIQCADFHLLPQAMGQRSFEDLQEHAFVYGNASGERDTALTAFTRPCMHVSGCCHMISARSIDACGAFDVRFSPSQFDDLERDMRAGLAGYHAVYNGSLRIRHMQHSSLRQANTPAKNGHIFGNKIKLEHIHGEKAVARLRDASRTLVRDDLKRKTARLHNMAGA</sequence>
<dbReference type="EMBL" id="BLVO01000013">
    <property type="protein sequence ID" value="GFM33526.1"/>
    <property type="molecule type" value="Genomic_DNA"/>
</dbReference>
<accession>A0A7J0BIN1</accession>
<gene>
    <name evidence="5" type="ORF">DSM101010T_18910</name>
</gene>
<protein>
    <submittedName>
        <fullName evidence="5">Glycosyl transferase family 2</fullName>
    </submittedName>
</protein>
<comment type="similarity">
    <text evidence="1">Belongs to the glycosyltransferase 2 family.</text>
</comment>
<evidence type="ECO:0000313" key="5">
    <source>
        <dbReference type="EMBL" id="GFM33526.1"/>
    </source>
</evidence>
<keyword evidence="6" id="KW-1185">Reference proteome</keyword>
<dbReference type="SUPFAM" id="SSF53448">
    <property type="entry name" value="Nucleotide-diphospho-sugar transferases"/>
    <property type="match status" value="1"/>
</dbReference>
<evidence type="ECO:0000313" key="6">
    <source>
        <dbReference type="Proteomes" id="UP000503840"/>
    </source>
</evidence>
<dbReference type="InterPro" id="IPR029044">
    <property type="entry name" value="Nucleotide-diphossugar_trans"/>
</dbReference>
<proteinExistence type="inferred from homology"/>
<dbReference type="AlphaFoldDB" id="A0A7J0BIN1"/>
<reference evidence="5 6" key="1">
    <citation type="submission" date="2020-05" db="EMBL/GenBank/DDBJ databases">
        <title>Draft genome sequence of Desulfovibrio sp. strain HN2T.</title>
        <authorList>
            <person name="Ueno A."/>
            <person name="Tamazawa S."/>
            <person name="Tamamura S."/>
            <person name="Murakami T."/>
            <person name="Kiyama T."/>
            <person name="Inomata H."/>
            <person name="Amano Y."/>
            <person name="Miyakawa K."/>
            <person name="Tamaki H."/>
            <person name="Naganuma T."/>
            <person name="Kaneko K."/>
        </authorList>
    </citation>
    <scope>NUCLEOTIDE SEQUENCE [LARGE SCALE GENOMIC DNA]</scope>
    <source>
        <strain evidence="5 6">HN2</strain>
    </source>
</reference>
<dbReference type="Gene3D" id="3.90.550.10">
    <property type="entry name" value="Spore Coat Polysaccharide Biosynthesis Protein SpsA, Chain A"/>
    <property type="match status" value="1"/>
</dbReference>
<dbReference type="RefSeq" id="WP_174405181.1">
    <property type="nucleotide sequence ID" value="NZ_BLVO01000013.1"/>
</dbReference>
<organism evidence="5 6">
    <name type="scientific">Desulfovibrio subterraneus</name>
    <dbReference type="NCBI Taxonomy" id="2718620"/>
    <lineage>
        <taxon>Bacteria</taxon>
        <taxon>Pseudomonadati</taxon>
        <taxon>Thermodesulfobacteriota</taxon>
        <taxon>Desulfovibrionia</taxon>
        <taxon>Desulfovibrionales</taxon>
        <taxon>Desulfovibrionaceae</taxon>
        <taxon>Desulfovibrio</taxon>
    </lineage>
</organism>